<name>A0ABR3ET25_9AGAR</name>
<evidence type="ECO:0000313" key="1">
    <source>
        <dbReference type="EMBL" id="KAL0566059.1"/>
    </source>
</evidence>
<sequence length="96" mass="10231">RLQNDLNASHDKIKVFGFALLAATGVAAQKAIIAGTIKGTDIQARSDITIEVDRPQLVLMPPILGLHQRDSLPNNVRLQYGGHDALPPADIVNGNA</sequence>
<feature type="non-terminal residue" evidence="1">
    <location>
        <position position="1"/>
    </location>
</feature>
<reference evidence="1 2" key="1">
    <citation type="submission" date="2024-02" db="EMBL/GenBank/DDBJ databases">
        <title>A draft genome for the cacao thread blight pathogen Marasmius crinis-equi.</title>
        <authorList>
            <person name="Cohen S.P."/>
            <person name="Baruah I.K."/>
            <person name="Amoako-Attah I."/>
            <person name="Bukari Y."/>
            <person name="Meinhardt L.W."/>
            <person name="Bailey B.A."/>
        </authorList>
    </citation>
    <scope>NUCLEOTIDE SEQUENCE [LARGE SCALE GENOMIC DNA]</scope>
    <source>
        <strain evidence="1 2">GH-76</strain>
    </source>
</reference>
<comment type="caution">
    <text evidence="1">The sequence shown here is derived from an EMBL/GenBank/DDBJ whole genome shotgun (WGS) entry which is preliminary data.</text>
</comment>
<accession>A0ABR3ET25</accession>
<organism evidence="1 2">
    <name type="scientific">Marasmius crinis-equi</name>
    <dbReference type="NCBI Taxonomy" id="585013"/>
    <lineage>
        <taxon>Eukaryota</taxon>
        <taxon>Fungi</taxon>
        <taxon>Dikarya</taxon>
        <taxon>Basidiomycota</taxon>
        <taxon>Agaricomycotina</taxon>
        <taxon>Agaricomycetes</taxon>
        <taxon>Agaricomycetidae</taxon>
        <taxon>Agaricales</taxon>
        <taxon>Marasmiineae</taxon>
        <taxon>Marasmiaceae</taxon>
        <taxon>Marasmius</taxon>
    </lineage>
</organism>
<dbReference type="Proteomes" id="UP001465976">
    <property type="component" value="Unassembled WGS sequence"/>
</dbReference>
<gene>
    <name evidence="1" type="ORF">V5O48_015959</name>
</gene>
<evidence type="ECO:0000313" key="2">
    <source>
        <dbReference type="Proteomes" id="UP001465976"/>
    </source>
</evidence>
<keyword evidence="2" id="KW-1185">Reference proteome</keyword>
<proteinExistence type="predicted"/>
<protein>
    <submittedName>
        <fullName evidence="1">Uncharacterized protein</fullName>
    </submittedName>
</protein>
<dbReference type="EMBL" id="JBAHYK010002025">
    <property type="protein sequence ID" value="KAL0566059.1"/>
    <property type="molecule type" value="Genomic_DNA"/>
</dbReference>